<evidence type="ECO:0000256" key="1">
    <source>
        <dbReference type="ARBA" id="ARBA00004459"/>
    </source>
</evidence>
<evidence type="ECO:0000313" key="6">
    <source>
        <dbReference type="EMBL" id="MSS28919.1"/>
    </source>
</evidence>
<accession>A0A6L5XPX4</accession>
<dbReference type="InterPro" id="IPR008874">
    <property type="entry name" value="TraT_complement-R"/>
</dbReference>
<dbReference type="Pfam" id="PF05818">
    <property type="entry name" value="TraT"/>
    <property type="match status" value="1"/>
</dbReference>
<keyword evidence="7" id="KW-1185">Reference proteome</keyword>
<evidence type="ECO:0000256" key="5">
    <source>
        <dbReference type="ARBA" id="ARBA00023288"/>
    </source>
</evidence>
<comment type="caution">
    <text evidence="6">The sequence shown here is derived from an EMBL/GenBank/DDBJ whole genome shotgun (WGS) entry which is preliminary data.</text>
</comment>
<reference evidence="6 7" key="1">
    <citation type="submission" date="2019-09" db="EMBL/GenBank/DDBJ databases">
        <title>In-depth cultivation of the pig gut microbiome towards novel bacterial diversity and tailored functional studies.</title>
        <authorList>
            <person name="Wylensek D."/>
            <person name="Hitch T.C.A."/>
            <person name="Clavel T."/>
        </authorList>
    </citation>
    <scope>NUCLEOTIDE SEQUENCE [LARGE SCALE GENOMIC DNA]</scope>
    <source>
        <strain evidence="6 7">PG-178-WT-4</strain>
    </source>
</reference>
<name>A0A6L5XPX4_9BACT</name>
<evidence type="ECO:0000256" key="2">
    <source>
        <dbReference type="ARBA" id="ARBA00022729"/>
    </source>
</evidence>
<dbReference type="EMBL" id="VUMH01000016">
    <property type="protein sequence ID" value="MSS28919.1"/>
    <property type="molecule type" value="Genomic_DNA"/>
</dbReference>
<keyword evidence="2" id="KW-0732">Signal</keyword>
<evidence type="ECO:0000256" key="3">
    <source>
        <dbReference type="ARBA" id="ARBA00023136"/>
    </source>
</evidence>
<gene>
    <name evidence="6" type="ORF">FYJ44_12960</name>
</gene>
<keyword evidence="3" id="KW-0472">Membrane</keyword>
<evidence type="ECO:0000256" key="4">
    <source>
        <dbReference type="ARBA" id="ARBA00023139"/>
    </source>
</evidence>
<dbReference type="AlphaFoldDB" id="A0A6L5XPX4"/>
<comment type="subcellular location">
    <subcellularLocation>
        <location evidence="1">Cell outer membrane</location>
        <topology evidence="1">Lipid-anchor</topology>
    </subcellularLocation>
</comment>
<proteinExistence type="predicted"/>
<dbReference type="GO" id="GO:0009279">
    <property type="term" value="C:cell outer membrane"/>
    <property type="evidence" value="ECO:0007669"/>
    <property type="project" value="UniProtKB-SubCell"/>
</dbReference>
<protein>
    <submittedName>
        <fullName evidence="6">Conjugal transfer protein TraT</fullName>
    </submittedName>
</protein>
<evidence type="ECO:0000313" key="7">
    <source>
        <dbReference type="Proteomes" id="UP000477488"/>
    </source>
</evidence>
<keyword evidence="5" id="KW-0449">Lipoprotein</keyword>
<sequence>MPIMRLFLLLLLGLSLIPLNACVRQRDGDASEVEVLRSGALNRAGDEDIPNVVYVNVRDMTNRVFHLRSQTEAWLGRKGFTVTDNPSQAGYIVQITVLAAGQAAPESLRGVVDAGYDAPSVLSGTGGTALLADVLLVQRRVPSSRRPSRTNLKNISNRNAVASSQMRLGLLVRHDIRLKSELPAYFADVLARELSTDISAADSDTATATAAPQPTPAR</sequence>
<keyword evidence="4" id="KW-0564">Palmitate</keyword>
<organism evidence="6 7">
    <name type="scientific">Desulfovibrio porci</name>
    <dbReference type="NCBI Taxonomy" id="2605782"/>
    <lineage>
        <taxon>Bacteria</taxon>
        <taxon>Pseudomonadati</taxon>
        <taxon>Thermodesulfobacteriota</taxon>
        <taxon>Desulfovibrionia</taxon>
        <taxon>Desulfovibrionales</taxon>
        <taxon>Desulfovibrionaceae</taxon>
        <taxon>Desulfovibrio</taxon>
    </lineage>
</organism>
<dbReference type="Proteomes" id="UP000477488">
    <property type="component" value="Unassembled WGS sequence"/>
</dbReference>